<dbReference type="Proteomes" id="UP000595095">
    <property type="component" value="Chromosome"/>
</dbReference>
<evidence type="ECO:0000256" key="1">
    <source>
        <dbReference type="SAM" id="Coils"/>
    </source>
</evidence>
<dbReference type="AlphaFoldDB" id="A0A7S9DW42"/>
<dbReference type="PANTHER" id="PTHR32309:SF13">
    <property type="entry name" value="FERRIC ENTEROBACTIN TRANSPORT PROTEIN FEPE"/>
    <property type="match status" value="1"/>
</dbReference>
<dbReference type="GO" id="GO:0005886">
    <property type="term" value="C:plasma membrane"/>
    <property type="evidence" value="ECO:0007669"/>
    <property type="project" value="TreeGrafter"/>
</dbReference>
<feature type="transmembrane region" description="Helical" evidence="2">
    <location>
        <begin position="344"/>
        <end position="366"/>
    </location>
</feature>
<evidence type="ECO:0000256" key="2">
    <source>
        <dbReference type="SAM" id="Phobius"/>
    </source>
</evidence>
<keyword evidence="4" id="KW-1185">Reference proteome</keyword>
<proteinExistence type="predicted"/>
<keyword evidence="2" id="KW-0472">Membrane</keyword>
<dbReference type="GO" id="GO:0004713">
    <property type="term" value="F:protein tyrosine kinase activity"/>
    <property type="evidence" value="ECO:0007669"/>
    <property type="project" value="TreeGrafter"/>
</dbReference>
<evidence type="ECO:0000313" key="3">
    <source>
        <dbReference type="EMBL" id="QPG05038.1"/>
    </source>
</evidence>
<dbReference type="KEGG" id="smaa:IT774_12940"/>
<dbReference type="EMBL" id="CP064795">
    <property type="protein sequence ID" value="QPG05038.1"/>
    <property type="molecule type" value="Genomic_DNA"/>
</dbReference>
<reference evidence="3 4" key="1">
    <citation type="submission" date="2020-11" db="EMBL/GenBank/DDBJ databases">
        <title>Complete genome sequence for Salinimonas sp. strain G2-b.</title>
        <authorList>
            <person name="Park S.-J."/>
        </authorList>
    </citation>
    <scope>NUCLEOTIDE SEQUENCE [LARGE SCALE GENOMIC DNA]</scope>
    <source>
        <strain evidence="3 4">G2-b</strain>
    </source>
</reference>
<sequence>MLKKTQKKLKLLTQHVGRAFLGAWFIYALYLVLVASAQYESQSQLIIKKSDGGSAFDASSLLMSSVTDAPLSTDSVLVEAFIKSQDMYRFLVKEYGMNEHFQTTEADIFSRLSSSATREDKYQYYLDHIDVTVDSSSAVITLKTKAFSSDYANKLNTAIINHAENFINDINNQLAKSKLKFAKSEHDIVEQKLQTAKQELLAFQSKYNVLDPTAEGAASQQIAFSLEATLAQKEAELQTMSGMMSDIAPEMRNIKRQIKALRQSVEKQKSQLNNAELGDNNDVTMTQLMAQFSDMQIQLQLAIQAYSSSLMTLENTRVETYEKLQHLVTVERPTQPEGNKYPQIIYNLTLFGVILFLVYGVGRIIVATIKEL</sequence>
<dbReference type="PANTHER" id="PTHR32309">
    <property type="entry name" value="TYROSINE-PROTEIN KINASE"/>
    <property type="match status" value="1"/>
</dbReference>
<keyword evidence="1" id="KW-0175">Coiled coil</keyword>
<evidence type="ECO:0000313" key="4">
    <source>
        <dbReference type="Proteomes" id="UP000595095"/>
    </source>
</evidence>
<feature type="transmembrane region" description="Helical" evidence="2">
    <location>
        <begin position="20"/>
        <end position="39"/>
    </location>
</feature>
<organism evidence="3 4">
    <name type="scientific">Salinimonas marina</name>
    <dbReference type="NCBI Taxonomy" id="2785918"/>
    <lineage>
        <taxon>Bacteria</taxon>
        <taxon>Pseudomonadati</taxon>
        <taxon>Pseudomonadota</taxon>
        <taxon>Gammaproteobacteria</taxon>
        <taxon>Alteromonadales</taxon>
        <taxon>Alteromonadaceae</taxon>
        <taxon>Alteromonas/Salinimonas group</taxon>
        <taxon>Salinimonas</taxon>
    </lineage>
</organism>
<name>A0A7S9DW42_9ALTE</name>
<dbReference type="RefSeq" id="WP_195810129.1">
    <property type="nucleotide sequence ID" value="NZ_CP064795.1"/>
</dbReference>
<feature type="coiled-coil region" evidence="1">
    <location>
        <begin position="251"/>
        <end position="278"/>
    </location>
</feature>
<protein>
    <submittedName>
        <fullName evidence="3">Capsule biosynthesis protein</fullName>
    </submittedName>
</protein>
<gene>
    <name evidence="3" type="ORF">IT774_12940</name>
</gene>
<keyword evidence="2" id="KW-1133">Transmembrane helix</keyword>
<accession>A0A7S9DW42</accession>
<dbReference type="InterPro" id="IPR050445">
    <property type="entry name" value="Bact_polysacc_biosynth/exp"/>
</dbReference>
<keyword evidence="2" id="KW-0812">Transmembrane</keyword>
<feature type="coiled-coil region" evidence="1">
    <location>
        <begin position="179"/>
        <end position="206"/>
    </location>
</feature>